<reference evidence="2" key="1">
    <citation type="submission" date="2022-09" db="EMBL/GenBank/DDBJ databases">
        <title>Intensive care unit water sources are persistently colonized with multi-drug resistant bacteria and are the site of extensive horizontal gene transfer of antibiotic resistance genes.</title>
        <authorList>
            <person name="Diorio-Toth L."/>
        </authorList>
    </citation>
    <scope>NUCLEOTIDE SEQUENCE</scope>
    <source>
        <strain evidence="2">GD03676</strain>
    </source>
</reference>
<dbReference type="PANTHER" id="PTHR43130">
    <property type="entry name" value="ARAC-FAMILY TRANSCRIPTIONAL REGULATOR"/>
    <property type="match status" value="1"/>
</dbReference>
<sequence length="230" mass="23879">MKVVCFMFPGFTLQDMVGPVTVWSMMPEVEFEFVAAAKGDVMTDSGLAVRATHDFSDVAKAPDVLLVPGGGLPVFEAMQDDALLDAIAGAGAGAKWVTSVCSGSMLLGAAGLLQGYRSASHWSARPYLEKFGAVADAGRVVIDRNRASGGGITAGIDFGLVMVAQWAGAETARLIELVLEYAPEPPNGCGRPELANGATLAQARALTATVMPEHLADAAARRRGFAPAAR</sequence>
<evidence type="ECO:0000313" key="2">
    <source>
        <dbReference type="EMBL" id="MDH2053823.1"/>
    </source>
</evidence>
<comment type="caution">
    <text evidence="2">The sequence shown here is derived from an EMBL/GenBank/DDBJ whole genome shotgun (WGS) entry which is preliminary data.</text>
</comment>
<dbReference type="GO" id="GO:0006355">
    <property type="term" value="P:regulation of DNA-templated transcription"/>
    <property type="evidence" value="ECO:0007669"/>
    <property type="project" value="TreeGrafter"/>
</dbReference>
<accession>A0AA43B316</accession>
<dbReference type="RefSeq" id="WP_280029165.1">
    <property type="nucleotide sequence ID" value="NZ_JAOCKG010000016.1"/>
</dbReference>
<dbReference type="InterPro" id="IPR052158">
    <property type="entry name" value="INH-QAR"/>
</dbReference>
<dbReference type="SUPFAM" id="SSF52317">
    <property type="entry name" value="Class I glutamine amidotransferase-like"/>
    <property type="match status" value="1"/>
</dbReference>
<organism evidence="2 3">
    <name type="scientific">Achromobacter marplatensis</name>
    <dbReference type="NCBI Taxonomy" id="470868"/>
    <lineage>
        <taxon>Bacteria</taxon>
        <taxon>Pseudomonadati</taxon>
        <taxon>Pseudomonadota</taxon>
        <taxon>Betaproteobacteria</taxon>
        <taxon>Burkholderiales</taxon>
        <taxon>Alcaligenaceae</taxon>
        <taxon>Achromobacter</taxon>
    </lineage>
</organism>
<name>A0AA43B316_9BURK</name>
<evidence type="ECO:0000259" key="1">
    <source>
        <dbReference type="Pfam" id="PF01965"/>
    </source>
</evidence>
<dbReference type="Gene3D" id="3.40.50.880">
    <property type="match status" value="1"/>
</dbReference>
<evidence type="ECO:0000313" key="3">
    <source>
        <dbReference type="Proteomes" id="UP001161276"/>
    </source>
</evidence>
<dbReference type="CDD" id="cd03139">
    <property type="entry name" value="GATase1_PfpI_2"/>
    <property type="match status" value="1"/>
</dbReference>
<dbReference type="Pfam" id="PF01965">
    <property type="entry name" value="DJ-1_PfpI"/>
    <property type="match status" value="1"/>
</dbReference>
<dbReference type="PANTHER" id="PTHR43130:SF2">
    <property type="entry name" value="DJ-1_PFPI DOMAIN-CONTAINING PROTEIN"/>
    <property type="match status" value="1"/>
</dbReference>
<gene>
    <name evidence="2" type="ORF">N5K24_25715</name>
</gene>
<dbReference type="EMBL" id="JAOCKG010000016">
    <property type="protein sequence ID" value="MDH2053823.1"/>
    <property type="molecule type" value="Genomic_DNA"/>
</dbReference>
<proteinExistence type="predicted"/>
<feature type="domain" description="DJ-1/PfpI" evidence="1">
    <location>
        <begin position="1"/>
        <end position="164"/>
    </location>
</feature>
<dbReference type="InterPro" id="IPR029062">
    <property type="entry name" value="Class_I_gatase-like"/>
</dbReference>
<dbReference type="InterPro" id="IPR002818">
    <property type="entry name" value="DJ-1/PfpI"/>
</dbReference>
<dbReference type="AlphaFoldDB" id="A0AA43B316"/>
<protein>
    <submittedName>
        <fullName evidence="2">DJ-1/PfpI family protein</fullName>
    </submittedName>
</protein>
<dbReference type="Proteomes" id="UP001161276">
    <property type="component" value="Unassembled WGS sequence"/>
</dbReference>